<evidence type="ECO:0000259" key="9">
    <source>
        <dbReference type="PROSITE" id="PS51987"/>
    </source>
</evidence>
<keyword evidence="11" id="KW-1185">Reference proteome</keyword>
<gene>
    <name evidence="10" type="ORF">CFR75_04370</name>
</gene>
<reference evidence="10 11" key="1">
    <citation type="submission" date="2017-07" db="EMBL/GenBank/DDBJ databases">
        <title>A draft genome sequence of Komagataeibacter xylinus LMG 1515.</title>
        <authorList>
            <person name="Skraban J."/>
            <person name="Cleenwerck I."/>
            <person name="Vandamme P."/>
            <person name="Trcek J."/>
        </authorList>
    </citation>
    <scope>NUCLEOTIDE SEQUENCE [LARGE SCALE GENOMIC DNA]</scope>
    <source>
        <strain evidence="10 11">LMG 1515</strain>
    </source>
</reference>
<protein>
    <submittedName>
        <fullName evidence="10">Glutamine synthetase</fullName>
    </submittedName>
</protein>
<dbReference type="SUPFAM" id="SSF55931">
    <property type="entry name" value="Glutamine synthetase/guanido kinase"/>
    <property type="match status" value="1"/>
</dbReference>
<dbReference type="InterPro" id="IPR036651">
    <property type="entry name" value="Gln_synt_N_sf"/>
</dbReference>
<evidence type="ECO:0000313" key="10">
    <source>
        <dbReference type="EMBL" id="PYD57967.1"/>
    </source>
</evidence>
<dbReference type="Gene3D" id="3.10.20.70">
    <property type="entry name" value="Glutamine synthetase, N-terminal domain"/>
    <property type="match status" value="1"/>
</dbReference>
<sequence length="432" mass="46957">MHSDKLIFAATCDLAGLVRGKAFPATDLAKRSVTGVGYAYSNIMLSPFGPIYKTPFGTQGDLKLVPDPQTRAHIPGEHGMSNTLMLGDICHTEDGSAWECCPRAFLKRALAQLEAEYGLCLRAAFEQEFIYTGVEEGASASYTFDLYRRSGPLGADILAALEGAGIVPDSFLPEAGDRQFEVTVKPHDGLAVADQAVILREIIRGCAAKNGYRASLSPVVSVEGMGNGTHVHFSFVDRAGNPQTYDPDGFWGLSAFAASFLAGVVEHMPALTALTTPSVASYYRLRPGKWAPTWANVGFRDRGASLRICPTFSQDSREIAKQYNIEYRVADATASPYLALGCIVYAGLEGVRKKRALLQHPQGNDARLQTAGIKRLPTSLGAALDCLEKDTCAHDWFGSTFLNAYVMFKRSEIEALDGFSEKEICDRYMSVY</sequence>
<evidence type="ECO:0000256" key="7">
    <source>
        <dbReference type="PROSITE-ProRule" id="PRU01331"/>
    </source>
</evidence>
<dbReference type="PANTHER" id="PTHR43785:SF12">
    <property type="entry name" value="TYPE-1 GLUTAMINE SYNTHETASE 2"/>
    <property type="match status" value="1"/>
</dbReference>
<dbReference type="EMBL" id="NKUC01000005">
    <property type="protein sequence ID" value="PYD57967.1"/>
    <property type="molecule type" value="Genomic_DNA"/>
</dbReference>
<keyword evidence="6" id="KW-0535">Nitrogen fixation</keyword>
<comment type="function">
    <text evidence="2">Catalyzes the ATP-dependent biosynthesis of glutamine from glutamate and ammonia.</text>
</comment>
<evidence type="ECO:0000256" key="8">
    <source>
        <dbReference type="RuleBase" id="RU000384"/>
    </source>
</evidence>
<dbReference type="InterPro" id="IPR014746">
    <property type="entry name" value="Gln_synth/guanido_kin_cat_dom"/>
</dbReference>
<feature type="domain" description="GS catalytic" evidence="9">
    <location>
        <begin position="102"/>
        <end position="432"/>
    </location>
</feature>
<evidence type="ECO:0000256" key="5">
    <source>
        <dbReference type="ARBA" id="ARBA00022840"/>
    </source>
</evidence>
<comment type="caution">
    <text evidence="10">The sequence shown here is derived from an EMBL/GenBank/DDBJ whole genome shotgun (WGS) entry which is preliminary data.</text>
</comment>
<evidence type="ECO:0000256" key="1">
    <source>
        <dbReference type="ARBA" id="ARBA00001946"/>
    </source>
</evidence>
<proteinExistence type="inferred from homology"/>
<dbReference type="GO" id="GO:0004356">
    <property type="term" value="F:glutamine synthetase activity"/>
    <property type="evidence" value="ECO:0007669"/>
    <property type="project" value="InterPro"/>
</dbReference>
<accession>A0A318PRQ8</accession>
<comment type="cofactor">
    <cofactor evidence="1">
        <name>Mg(2+)</name>
        <dbReference type="ChEBI" id="CHEBI:18420"/>
    </cofactor>
</comment>
<dbReference type="GO" id="GO:0005524">
    <property type="term" value="F:ATP binding"/>
    <property type="evidence" value="ECO:0007669"/>
    <property type="project" value="UniProtKB-KW"/>
</dbReference>
<dbReference type="Pfam" id="PF00120">
    <property type="entry name" value="Gln-synt_C"/>
    <property type="match status" value="1"/>
</dbReference>
<dbReference type="SUPFAM" id="SSF54368">
    <property type="entry name" value="Glutamine synthetase, N-terminal domain"/>
    <property type="match status" value="1"/>
</dbReference>
<dbReference type="SMART" id="SM01230">
    <property type="entry name" value="Gln-synt_C"/>
    <property type="match status" value="1"/>
</dbReference>
<dbReference type="AlphaFoldDB" id="A0A318PRQ8"/>
<dbReference type="Proteomes" id="UP000248257">
    <property type="component" value="Unassembled WGS sequence"/>
</dbReference>
<organism evidence="10 11">
    <name type="scientific">Komagataeibacter xylinus</name>
    <name type="common">Gluconacetobacter xylinus</name>
    <dbReference type="NCBI Taxonomy" id="28448"/>
    <lineage>
        <taxon>Bacteria</taxon>
        <taxon>Pseudomonadati</taxon>
        <taxon>Pseudomonadota</taxon>
        <taxon>Alphaproteobacteria</taxon>
        <taxon>Acetobacterales</taxon>
        <taxon>Acetobacteraceae</taxon>
        <taxon>Komagataeibacter</taxon>
    </lineage>
</organism>
<dbReference type="PANTHER" id="PTHR43785">
    <property type="entry name" value="GAMMA-GLUTAMYLPUTRESCINE SYNTHETASE"/>
    <property type="match status" value="1"/>
</dbReference>
<dbReference type="PROSITE" id="PS51987">
    <property type="entry name" value="GS_CATALYTIC"/>
    <property type="match status" value="1"/>
</dbReference>
<evidence type="ECO:0000256" key="2">
    <source>
        <dbReference type="ARBA" id="ARBA00003117"/>
    </source>
</evidence>
<keyword evidence="4" id="KW-0547">Nucleotide-binding</keyword>
<evidence type="ECO:0000313" key="11">
    <source>
        <dbReference type="Proteomes" id="UP000248257"/>
    </source>
</evidence>
<dbReference type="GO" id="GO:0006542">
    <property type="term" value="P:glutamine biosynthetic process"/>
    <property type="evidence" value="ECO:0007669"/>
    <property type="project" value="InterPro"/>
</dbReference>
<evidence type="ECO:0000256" key="4">
    <source>
        <dbReference type="ARBA" id="ARBA00022741"/>
    </source>
</evidence>
<dbReference type="Gene3D" id="3.30.590.10">
    <property type="entry name" value="Glutamine synthetase/guanido kinase, catalytic domain"/>
    <property type="match status" value="1"/>
</dbReference>
<dbReference type="InterPro" id="IPR008147">
    <property type="entry name" value="Gln_synt_N"/>
</dbReference>
<dbReference type="OrthoDB" id="9807095at2"/>
<dbReference type="Pfam" id="PF16952">
    <property type="entry name" value="Gln-synt_N_2"/>
    <property type="match status" value="1"/>
</dbReference>
<dbReference type="STRING" id="1220579.GCA_001571345_00639"/>
<keyword evidence="5" id="KW-0067">ATP-binding</keyword>
<evidence type="ECO:0000256" key="6">
    <source>
        <dbReference type="ARBA" id="ARBA00023231"/>
    </source>
</evidence>
<evidence type="ECO:0000256" key="3">
    <source>
        <dbReference type="ARBA" id="ARBA00022598"/>
    </source>
</evidence>
<dbReference type="InterPro" id="IPR008146">
    <property type="entry name" value="Gln_synth_cat_dom"/>
</dbReference>
<dbReference type="RefSeq" id="WP_061271937.1">
    <property type="nucleotide sequence ID" value="NZ_CBCRXN010000016.1"/>
</dbReference>
<name>A0A318PRQ8_KOMXY</name>
<keyword evidence="3" id="KW-0436">Ligase</keyword>
<comment type="similarity">
    <text evidence="7 8">Belongs to the glutamine synthetase family.</text>
</comment>